<dbReference type="Pfam" id="PF23899">
    <property type="entry name" value="SU10_portal"/>
    <property type="match status" value="1"/>
</dbReference>
<evidence type="ECO:0000313" key="2">
    <source>
        <dbReference type="EMBL" id="BAH15181.1"/>
    </source>
</evidence>
<sequence length="374" mass="42331">VRGYIDNIMSANYGRFRAVKGQYDKRSLLDNRPGGVVEENAIGMVDLFPHHPLPAGVDSILEQIEQAKERRTGVTRIGMGLSPEVFKNDNSFATVDMMMSAAQNRMRMVARNVAQNFMTQLFLAIYRLLKENENSTLPIEVNGAMKEVMPALWPDRDKVIVAVAIGQNERRERANNLVQLSQFLTANPLLSGTTFTAENANHLARELTLAMGFYDVNNFITPMEQVQPQGPTPEQQAEQQRIELESQRVQLELKKIENDMQVAMGRMQAEQTEAQAKLKRAELDEAVAGDKMNIEQAESESRQSKMASDSFVAERQLEIEERKLELKRLELELMQQELELKARQVEIEAQLEMAQQRPVALTMGTRKPTTTLPS</sequence>
<protein>
    <submittedName>
        <fullName evidence="2">Portal protein</fullName>
    </submittedName>
</protein>
<evidence type="ECO:0000256" key="1">
    <source>
        <dbReference type="SAM" id="Coils"/>
    </source>
</evidence>
<proteinExistence type="predicted"/>
<organism evidence="2">
    <name type="scientific">Serratia phage KSP100</name>
    <name type="common">Serratia marcescens bacteriophage KSP100</name>
    <dbReference type="NCBI Taxonomy" id="552529"/>
    <lineage>
        <taxon>Viruses</taxon>
        <taxon>Duplodnaviria</taxon>
        <taxon>Heunggongvirae</taxon>
        <taxon>Uroviricota</taxon>
        <taxon>Caudoviricetes</taxon>
    </lineage>
</organism>
<feature type="coiled-coil region" evidence="1">
    <location>
        <begin position="234"/>
        <end position="357"/>
    </location>
</feature>
<dbReference type="EMBL" id="AB452992">
    <property type="protein sequence ID" value="BAH15181.1"/>
    <property type="molecule type" value="Genomic_DNA"/>
</dbReference>
<dbReference type="InterPro" id="IPR056909">
    <property type="entry name" value="SU10_portal"/>
</dbReference>
<accession>B9A7D5</accession>
<feature type="non-terminal residue" evidence="2">
    <location>
        <position position="1"/>
    </location>
</feature>
<reference evidence="2" key="1">
    <citation type="journal article" date="2009" name="FEMS Microbiol. Lett.">
        <title>Morphological and genetic analysis of three bacteriophages of Serratia marcescens isolated from environmental water.</title>
        <authorList>
            <person name="Matsushita K."/>
            <person name="Uchiyama J."/>
            <person name="Kato S."/>
            <person name="Ujihara T."/>
            <person name="Hoshiba H."/>
            <person name="Sugihara S."/>
            <person name="Muraoka A."/>
            <person name="Wakiguchi H."/>
            <person name="Matsuzaki S."/>
        </authorList>
    </citation>
    <scope>NUCLEOTIDE SEQUENCE</scope>
    <source>
        <strain evidence="2">KSP100</strain>
    </source>
</reference>
<keyword evidence="1" id="KW-0175">Coiled coil</keyword>
<organismHost>
    <name type="scientific">Serratia marcescens</name>
    <dbReference type="NCBI Taxonomy" id="615"/>
</organismHost>
<name>B9A7D5_BPSK1</name>